<dbReference type="STRING" id="45235.A0A2K3QM84"/>
<evidence type="ECO:0000259" key="1">
    <source>
        <dbReference type="Pfam" id="PF23155"/>
    </source>
</evidence>
<dbReference type="PANTHER" id="PTHR38117:SF2">
    <property type="entry name" value="NACHT AND WD40 DOMAIN PROTEIN"/>
    <property type="match status" value="1"/>
</dbReference>
<dbReference type="InterPro" id="IPR055481">
    <property type="entry name" value="DUF7053"/>
</dbReference>
<dbReference type="Proteomes" id="UP000236621">
    <property type="component" value="Unassembled WGS sequence"/>
</dbReference>
<protein>
    <recommendedName>
        <fullName evidence="1">DUF7053 domain-containing protein</fullName>
    </recommendedName>
</protein>
<gene>
    <name evidence="2" type="ORF">TCAP_01437</name>
</gene>
<dbReference type="OrthoDB" id="3246050at2759"/>
<dbReference type="PANTHER" id="PTHR38117">
    <property type="entry name" value="NACHT AND WD40 DOMAIN PROTEIN"/>
    <property type="match status" value="1"/>
</dbReference>
<organism evidence="2 3">
    <name type="scientific">Tolypocladium capitatum</name>
    <dbReference type="NCBI Taxonomy" id="45235"/>
    <lineage>
        <taxon>Eukaryota</taxon>
        <taxon>Fungi</taxon>
        <taxon>Dikarya</taxon>
        <taxon>Ascomycota</taxon>
        <taxon>Pezizomycotina</taxon>
        <taxon>Sordariomycetes</taxon>
        <taxon>Hypocreomycetidae</taxon>
        <taxon>Hypocreales</taxon>
        <taxon>Ophiocordycipitaceae</taxon>
        <taxon>Tolypocladium</taxon>
    </lineage>
</organism>
<accession>A0A2K3QM84</accession>
<feature type="non-terminal residue" evidence="2">
    <location>
        <position position="118"/>
    </location>
</feature>
<evidence type="ECO:0000313" key="2">
    <source>
        <dbReference type="EMBL" id="PNY28642.1"/>
    </source>
</evidence>
<name>A0A2K3QM84_9HYPO</name>
<dbReference type="EMBL" id="NRSZ01000231">
    <property type="protein sequence ID" value="PNY28642.1"/>
    <property type="molecule type" value="Genomic_DNA"/>
</dbReference>
<comment type="caution">
    <text evidence="2">The sequence shown here is derived from an EMBL/GenBank/DDBJ whole genome shotgun (WGS) entry which is preliminary data.</text>
</comment>
<evidence type="ECO:0000313" key="3">
    <source>
        <dbReference type="Proteomes" id="UP000236621"/>
    </source>
</evidence>
<reference evidence="2 3" key="1">
    <citation type="submission" date="2017-08" db="EMBL/GenBank/DDBJ databases">
        <title>Harnessing the power of phylogenomics to disentangle the directionality and signatures of interkingdom host jumping in the parasitic fungal genus Tolypocladium.</title>
        <authorList>
            <person name="Quandt C.A."/>
            <person name="Patterson W."/>
            <person name="Spatafora J.W."/>
        </authorList>
    </citation>
    <scope>NUCLEOTIDE SEQUENCE [LARGE SCALE GENOMIC DNA]</scope>
    <source>
        <strain evidence="2 3">CBS 113982</strain>
    </source>
</reference>
<dbReference type="AlphaFoldDB" id="A0A2K3QM84"/>
<sequence length="118" mass="12831">MSKRTVFTTIHPLPRGIPRAAAIAFLHDHDEMIGLNPLIVARRPIPPPAHSAPDERACAWYRLTDRVAYLPAGLAAGTVDFTCSFHDLPAGLQTHSYAPLGVEIRGRWSVGGWLPGEA</sequence>
<feature type="domain" description="DUF7053" evidence="1">
    <location>
        <begin position="2"/>
        <end position="117"/>
    </location>
</feature>
<keyword evidence="3" id="KW-1185">Reference proteome</keyword>
<proteinExistence type="predicted"/>
<dbReference type="Pfam" id="PF23155">
    <property type="entry name" value="DUF7053"/>
    <property type="match status" value="1"/>
</dbReference>